<evidence type="ECO:0000256" key="3">
    <source>
        <dbReference type="ARBA" id="ARBA00022475"/>
    </source>
</evidence>
<feature type="transmembrane region" description="Helical" evidence="7">
    <location>
        <begin position="101"/>
        <end position="122"/>
    </location>
</feature>
<evidence type="ECO:0000313" key="11">
    <source>
        <dbReference type="Proteomes" id="UP000199690"/>
    </source>
</evidence>
<keyword evidence="11" id="KW-1185">Reference proteome</keyword>
<keyword evidence="4 7" id="KW-0812">Transmembrane</keyword>
<keyword evidence="5 7" id="KW-1133">Transmembrane helix</keyword>
<dbReference type="InterPro" id="IPR035906">
    <property type="entry name" value="MetI-like_sf"/>
</dbReference>
<feature type="transmembrane region" description="Helical" evidence="7">
    <location>
        <begin position="134"/>
        <end position="157"/>
    </location>
</feature>
<evidence type="ECO:0000313" key="9">
    <source>
        <dbReference type="EMBL" id="SEF86598.1"/>
    </source>
</evidence>
<evidence type="ECO:0000256" key="6">
    <source>
        <dbReference type="ARBA" id="ARBA00023136"/>
    </source>
</evidence>
<dbReference type="AlphaFoldDB" id="A0A1H5VIH3"/>
<accession>A0A1I1KJ60</accession>
<evidence type="ECO:0000256" key="7">
    <source>
        <dbReference type="RuleBase" id="RU363032"/>
    </source>
</evidence>
<feature type="domain" description="ABC transmembrane type-1" evidence="8">
    <location>
        <begin position="95"/>
        <end position="324"/>
    </location>
</feature>
<dbReference type="EMBL" id="FOME01000001">
    <property type="protein sequence ID" value="SFC60809.1"/>
    <property type="molecule type" value="Genomic_DNA"/>
</dbReference>
<dbReference type="CDD" id="cd06261">
    <property type="entry name" value="TM_PBP2"/>
    <property type="match status" value="1"/>
</dbReference>
<evidence type="ECO:0000259" key="8">
    <source>
        <dbReference type="PROSITE" id="PS50928"/>
    </source>
</evidence>
<dbReference type="InterPro" id="IPR045621">
    <property type="entry name" value="BPD_transp_1_N"/>
</dbReference>
<dbReference type="EMBL" id="FNVB01000002">
    <property type="protein sequence ID" value="SEF86598.1"/>
    <property type="molecule type" value="Genomic_DNA"/>
</dbReference>
<keyword evidence="2 7" id="KW-0813">Transport</keyword>
<feature type="transmembrane region" description="Helical" evidence="7">
    <location>
        <begin position="12"/>
        <end position="30"/>
    </location>
</feature>
<gene>
    <name evidence="9" type="ORF">SAMN02982929_00881</name>
    <name evidence="10" type="ORF">SAMN05216506_1011189</name>
</gene>
<evidence type="ECO:0000313" key="10">
    <source>
        <dbReference type="EMBL" id="SFC60809.1"/>
    </source>
</evidence>
<protein>
    <submittedName>
        <fullName evidence="9">Peptide/nickel transport system permease protein</fullName>
    </submittedName>
</protein>
<name>A0A1H5VIH3_9PSEU</name>
<evidence type="ECO:0000256" key="1">
    <source>
        <dbReference type="ARBA" id="ARBA00004651"/>
    </source>
</evidence>
<keyword evidence="3" id="KW-1003">Cell membrane</keyword>
<dbReference type="Pfam" id="PF00528">
    <property type="entry name" value="BPD_transp_1"/>
    <property type="match status" value="1"/>
</dbReference>
<dbReference type="GO" id="GO:0005886">
    <property type="term" value="C:plasma membrane"/>
    <property type="evidence" value="ECO:0007669"/>
    <property type="project" value="UniProtKB-SubCell"/>
</dbReference>
<dbReference type="Proteomes" id="UP000199690">
    <property type="component" value="Unassembled WGS sequence"/>
</dbReference>
<keyword evidence="6 7" id="KW-0472">Membrane</keyword>
<proteinExistence type="inferred from homology"/>
<feature type="transmembrane region" description="Helical" evidence="7">
    <location>
        <begin position="257"/>
        <end position="281"/>
    </location>
</feature>
<accession>A0A1H5VIH3</accession>
<reference evidence="9" key="2">
    <citation type="submission" date="2016-10" db="EMBL/GenBank/DDBJ databases">
        <authorList>
            <person name="de Groot N.N."/>
        </authorList>
    </citation>
    <scope>NUCLEOTIDE SEQUENCE [LARGE SCALE GENOMIC DNA]</scope>
    <source>
        <strain evidence="9">ATCC 20501</strain>
    </source>
</reference>
<dbReference type="RefSeq" id="WP_093346913.1">
    <property type="nucleotide sequence ID" value="NZ_FNVB01000002.1"/>
</dbReference>
<comment type="similarity">
    <text evidence="7">Belongs to the binding-protein-dependent transport system permease family.</text>
</comment>
<organism evidence="9 12">
    <name type="scientific">Saccharopolyspora kobensis</name>
    <dbReference type="NCBI Taxonomy" id="146035"/>
    <lineage>
        <taxon>Bacteria</taxon>
        <taxon>Bacillati</taxon>
        <taxon>Actinomycetota</taxon>
        <taxon>Actinomycetes</taxon>
        <taxon>Pseudonocardiales</taxon>
        <taxon>Pseudonocardiaceae</taxon>
        <taxon>Saccharopolyspora</taxon>
    </lineage>
</organism>
<dbReference type="PANTHER" id="PTHR43163:SF6">
    <property type="entry name" value="DIPEPTIDE TRANSPORT SYSTEM PERMEASE PROTEIN DPPB-RELATED"/>
    <property type="match status" value="1"/>
</dbReference>
<dbReference type="SUPFAM" id="SSF161098">
    <property type="entry name" value="MetI-like"/>
    <property type="match status" value="1"/>
</dbReference>
<feature type="transmembrane region" description="Helical" evidence="7">
    <location>
        <begin position="301"/>
        <end position="327"/>
    </location>
</feature>
<evidence type="ECO:0000256" key="4">
    <source>
        <dbReference type="ARBA" id="ARBA00022692"/>
    </source>
</evidence>
<dbReference type="Proteomes" id="UP000236729">
    <property type="component" value="Unassembled WGS sequence"/>
</dbReference>
<dbReference type="GO" id="GO:0071916">
    <property type="term" value="F:dipeptide transmembrane transporter activity"/>
    <property type="evidence" value="ECO:0007669"/>
    <property type="project" value="TreeGrafter"/>
</dbReference>
<dbReference type="InterPro" id="IPR000515">
    <property type="entry name" value="MetI-like"/>
</dbReference>
<dbReference type="Pfam" id="PF19300">
    <property type="entry name" value="BPD_transp_1_N"/>
    <property type="match status" value="1"/>
</dbReference>
<feature type="transmembrane region" description="Helical" evidence="7">
    <location>
        <begin position="198"/>
        <end position="217"/>
    </location>
</feature>
<dbReference type="Gene3D" id="1.10.3720.10">
    <property type="entry name" value="MetI-like"/>
    <property type="match status" value="1"/>
</dbReference>
<dbReference type="PANTHER" id="PTHR43163">
    <property type="entry name" value="DIPEPTIDE TRANSPORT SYSTEM PERMEASE PROTEIN DPPB-RELATED"/>
    <property type="match status" value="1"/>
</dbReference>
<evidence type="ECO:0000256" key="5">
    <source>
        <dbReference type="ARBA" id="ARBA00022989"/>
    </source>
</evidence>
<reference evidence="11 12" key="1">
    <citation type="submission" date="2016-10" db="EMBL/GenBank/DDBJ databases">
        <authorList>
            <person name="Varghese N."/>
            <person name="Submissions S."/>
        </authorList>
    </citation>
    <scope>NUCLEOTIDE SEQUENCE [LARGE SCALE GENOMIC DNA]</scope>
    <source>
        <strain evidence="12">ATCC 20501</strain>
        <strain evidence="10 11">CGMCC 4.3529</strain>
    </source>
</reference>
<sequence>MLTYAVRRLGQLIPVLLGVSAVVFFTVRMIPGDPAQVILGENATPAQVAELRAEMGLDEPVIAQYGLFLARALRGDLGESTVTGRPVVAELAARLPATLELTLAALVVAVVVGIALGTLAASRPHSLLDKAASVLAVAGVSMPIFWLAMLLMVVLGVNLHLLPFPGRLPAAESLPAVTGLNVVDSLLAGDWAMLRTSLAHLVMPALALATIPCGVIMRMTRSSMRETLAEDFIRTARAKGLHPLVTTFRHGLRNSMLPVLTVIGLQLGLLLGGAVITETIFSWPGIGQIAYQAVYQRDYALIQGVVLYGSLLFVLVNLAVDLLYAVLDPRVRY</sequence>
<comment type="subcellular location">
    <subcellularLocation>
        <location evidence="1 7">Cell membrane</location>
        <topology evidence="1 7">Multi-pass membrane protein</topology>
    </subcellularLocation>
</comment>
<evidence type="ECO:0000256" key="2">
    <source>
        <dbReference type="ARBA" id="ARBA00022448"/>
    </source>
</evidence>
<dbReference type="PROSITE" id="PS50928">
    <property type="entry name" value="ABC_TM1"/>
    <property type="match status" value="1"/>
</dbReference>
<evidence type="ECO:0000313" key="12">
    <source>
        <dbReference type="Proteomes" id="UP000236729"/>
    </source>
</evidence>